<feature type="region of interest" description="Disordered" evidence="1">
    <location>
        <begin position="14"/>
        <end position="33"/>
    </location>
</feature>
<name>A0A6A6EG28_9PEZI</name>
<feature type="domain" description="JmjC" evidence="2">
    <location>
        <begin position="215"/>
        <end position="381"/>
    </location>
</feature>
<dbReference type="AlphaFoldDB" id="A0A6A6EG28"/>
<accession>A0A6A6EG28</accession>
<dbReference type="SUPFAM" id="SSF51197">
    <property type="entry name" value="Clavaminate synthase-like"/>
    <property type="match status" value="1"/>
</dbReference>
<dbReference type="Proteomes" id="UP000800200">
    <property type="component" value="Unassembled WGS sequence"/>
</dbReference>
<dbReference type="EMBL" id="ML994622">
    <property type="protein sequence ID" value="KAF2188836.1"/>
    <property type="molecule type" value="Genomic_DNA"/>
</dbReference>
<evidence type="ECO:0000259" key="2">
    <source>
        <dbReference type="PROSITE" id="PS51184"/>
    </source>
</evidence>
<dbReference type="PROSITE" id="PS51184">
    <property type="entry name" value="JMJC"/>
    <property type="match status" value="1"/>
</dbReference>
<evidence type="ECO:0000313" key="4">
    <source>
        <dbReference type="Proteomes" id="UP000800200"/>
    </source>
</evidence>
<protein>
    <recommendedName>
        <fullName evidence="2">JmjC domain-containing protein</fullName>
    </recommendedName>
</protein>
<proteinExistence type="predicted"/>
<reference evidence="3" key="1">
    <citation type="journal article" date="2020" name="Stud. Mycol.">
        <title>101 Dothideomycetes genomes: a test case for predicting lifestyles and emergence of pathogens.</title>
        <authorList>
            <person name="Haridas S."/>
            <person name="Albert R."/>
            <person name="Binder M."/>
            <person name="Bloem J."/>
            <person name="Labutti K."/>
            <person name="Salamov A."/>
            <person name="Andreopoulos B."/>
            <person name="Baker S."/>
            <person name="Barry K."/>
            <person name="Bills G."/>
            <person name="Bluhm B."/>
            <person name="Cannon C."/>
            <person name="Castanera R."/>
            <person name="Culley D."/>
            <person name="Daum C."/>
            <person name="Ezra D."/>
            <person name="Gonzalez J."/>
            <person name="Henrissat B."/>
            <person name="Kuo A."/>
            <person name="Liang C."/>
            <person name="Lipzen A."/>
            <person name="Lutzoni F."/>
            <person name="Magnuson J."/>
            <person name="Mondo S."/>
            <person name="Nolan M."/>
            <person name="Ohm R."/>
            <person name="Pangilinan J."/>
            <person name="Park H.-J."/>
            <person name="Ramirez L."/>
            <person name="Alfaro M."/>
            <person name="Sun H."/>
            <person name="Tritt A."/>
            <person name="Yoshinaga Y."/>
            <person name="Zwiers L.-H."/>
            <person name="Turgeon B."/>
            <person name="Goodwin S."/>
            <person name="Spatafora J."/>
            <person name="Crous P."/>
            <person name="Grigoriev I."/>
        </authorList>
    </citation>
    <scope>NUCLEOTIDE SEQUENCE</scope>
    <source>
        <strain evidence="3">CBS 207.26</strain>
    </source>
</reference>
<evidence type="ECO:0000256" key="1">
    <source>
        <dbReference type="SAM" id="MobiDB-lite"/>
    </source>
</evidence>
<dbReference type="InterPro" id="IPR003347">
    <property type="entry name" value="JmjC_dom"/>
</dbReference>
<gene>
    <name evidence="3" type="ORF">K469DRAFT_72009</name>
</gene>
<keyword evidence="4" id="KW-1185">Reference proteome</keyword>
<evidence type="ECO:0000313" key="3">
    <source>
        <dbReference type="EMBL" id="KAF2188836.1"/>
    </source>
</evidence>
<organism evidence="3 4">
    <name type="scientific">Zopfia rhizophila CBS 207.26</name>
    <dbReference type="NCBI Taxonomy" id="1314779"/>
    <lineage>
        <taxon>Eukaryota</taxon>
        <taxon>Fungi</taxon>
        <taxon>Dikarya</taxon>
        <taxon>Ascomycota</taxon>
        <taxon>Pezizomycotina</taxon>
        <taxon>Dothideomycetes</taxon>
        <taxon>Dothideomycetes incertae sedis</taxon>
        <taxon>Zopfiaceae</taxon>
        <taxon>Zopfia</taxon>
    </lineage>
</organism>
<dbReference type="OrthoDB" id="3860121at2759"/>
<sequence>MLCRQFLNNAHPVELTQKRRTSGPGGLSTKRRRLSLPELGQTPNQAVMPPRDDWSVQSITENCRPVHDTMGDAAFRELVLTELDRIITQGTPKTRGELNNQRMHSLLSQARQPVTAGSEIEAYYLTGEEAEVHLKPDAILHGPIITENQQQFRWDQHNGQPMEQLFRRMGNLDKTVWVQKPSLSLQEQSCVKMRFGDVRDIFLRNEISEDPLNVLELRSPLPRSILPNFLTGEDCQLLGRVRDAVLDSDSMGRCAASVEEWNQWREVEEWVLLAQGGAQTLLHQDSCGRATWLTVQQGQLGFGWISRPTEKEKSRWSADPLNYTGTKLRYVILNPGQTTYFEPGTIHFVFRHPMHQTVMLGGHVLRWSRVDSWMEIVLNQLRFPNTTNEDVLPTAAVYVETVAKLVLDREQQGSAEELGGKTAIEKFFRLKKQFEQELRRHMSMTP</sequence>
<dbReference type="Gene3D" id="2.60.120.650">
    <property type="entry name" value="Cupin"/>
    <property type="match status" value="1"/>
</dbReference>